<evidence type="ECO:0000259" key="11">
    <source>
        <dbReference type="PROSITE" id="PS50975"/>
    </source>
</evidence>
<dbReference type="Gene3D" id="3.30.470.20">
    <property type="entry name" value="ATP-grasp fold, B domain"/>
    <property type="match status" value="1"/>
</dbReference>
<dbReference type="GO" id="GO:0008716">
    <property type="term" value="F:D-alanine-D-alanine ligase activity"/>
    <property type="evidence" value="ECO:0007669"/>
    <property type="project" value="InterPro"/>
</dbReference>
<evidence type="ECO:0000256" key="9">
    <source>
        <dbReference type="ARBA" id="ARBA00023316"/>
    </source>
</evidence>
<protein>
    <submittedName>
        <fullName evidence="12">ATP-grasp domain-containing protein</fullName>
    </submittedName>
</protein>
<evidence type="ECO:0000256" key="4">
    <source>
        <dbReference type="ARBA" id="ARBA00022598"/>
    </source>
</evidence>
<keyword evidence="13" id="KW-1185">Reference proteome</keyword>
<name>A0A410Q9R8_9FIRM</name>
<dbReference type="GO" id="GO:0008360">
    <property type="term" value="P:regulation of cell shape"/>
    <property type="evidence" value="ECO:0007669"/>
    <property type="project" value="UniProtKB-KW"/>
</dbReference>
<dbReference type="PANTHER" id="PTHR23132:SF23">
    <property type="entry name" value="D-ALANINE--D-ALANINE LIGASE B"/>
    <property type="match status" value="1"/>
</dbReference>
<dbReference type="OrthoDB" id="9813261at2"/>
<evidence type="ECO:0000313" key="12">
    <source>
        <dbReference type="EMBL" id="QAT60731.1"/>
    </source>
</evidence>
<dbReference type="Pfam" id="PF07478">
    <property type="entry name" value="Dala_Dala_lig_C"/>
    <property type="match status" value="1"/>
</dbReference>
<evidence type="ECO:0000256" key="5">
    <source>
        <dbReference type="ARBA" id="ARBA00022741"/>
    </source>
</evidence>
<dbReference type="PANTHER" id="PTHR23132">
    <property type="entry name" value="D-ALANINE--D-ALANINE LIGASE"/>
    <property type="match status" value="1"/>
</dbReference>
<dbReference type="AlphaFoldDB" id="A0A410Q9R8"/>
<dbReference type="InterPro" id="IPR000291">
    <property type="entry name" value="D-Ala_lig_Van_CS"/>
</dbReference>
<keyword evidence="4" id="KW-0436">Ligase</keyword>
<evidence type="ECO:0000256" key="1">
    <source>
        <dbReference type="ARBA" id="ARBA00004496"/>
    </source>
</evidence>
<evidence type="ECO:0000256" key="10">
    <source>
        <dbReference type="PROSITE-ProRule" id="PRU00409"/>
    </source>
</evidence>
<gene>
    <name evidence="12" type="ORF">EQM13_03625</name>
</gene>
<sequence length="343" mass="38813">MRLKIGLISDKPQGETNCTAETKHTDIQKKSTNEEIYKVLKKKYDVVEIIADNRIIKNLIESKIDLAFPLCTGISGESRQSQVPAILEMLRIPYIGSGILAHSLSLNKAVAKQIFAYNNILTPSFQIFNTAGENFNMNLKFPLIVKPSCEGSGFGIHKDSVVYNKQDLMGKIKSLLKSYCPPVLAEEFIKGREFTIGIIGNGSEKRFLPIMEINFDDVPEKFGKFYTFEVKSQLSEKTKYICPASINKDIELKIKNSAGRAFDALGCRDFARVDVRLKEDQPYVLEINSLPGLKSQYSDLPKMALKEGLSYDELIFNIVEISIRRINKDKRYMEEKVSDKKIS</sequence>
<evidence type="ECO:0000313" key="13">
    <source>
        <dbReference type="Proteomes" id="UP000287969"/>
    </source>
</evidence>
<evidence type="ECO:0000256" key="6">
    <source>
        <dbReference type="ARBA" id="ARBA00022840"/>
    </source>
</evidence>
<comment type="similarity">
    <text evidence="2">Belongs to the D-alanine--D-alanine ligase family.</text>
</comment>
<evidence type="ECO:0000256" key="7">
    <source>
        <dbReference type="ARBA" id="ARBA00022960"/>
    </source>
</evidence>
<dbReference type="SUPFAM" id="SSF56059">
    <property type="entry name" value="Glutathione synthetase ATP-binding domain-like"/>
    <property type="match status" value="1"/>
</dbReference>
<dbReference type="InterPro" id="IPR011095">
    <property type="entry name" value="Dala_Dala_lig_C"/>
</dbReference>
<dbReference type="GO" id="GO:0071555">
    <property type="term" value="P:cell wall organization"/>
    <property type="evidence" value="ECO:0007669"/>
    <property type="project" value="UniProtKB-KW"/>
</dbReference>
<organism evidence="12 13">
    <name type="scientific">Acidilutibacter cellobiosedens</name>
    <dbReference type="NCBI Taxonomy" id="2507161"/>
    <lineage>
        <taxon>Bacteria</taxon>
        <taxon>Bacillati</taxon>
        <taxon>Bacillota</taxon>
        <taxon>Tissierellia</taxon>
        <taxon>Tissierellales</taxon>
        <taxon>Acidilutibacteraceae</taxon>
        <taxon>Acidilutibacter</taxon>
    </lineage>
</organism>
<dbReference type="PROSITE" id="PS50975">
    <property type="entry name" value="ATP_GRASP"/>
    <property type="match status" value="1"/>
</dbReference>
<dbReference type="Gene3D" id="3.30.1490.20">
    <property type="entry name" value="ATP-grasp fold, A domain"/>
    <property type="match status" value="1"/>
</dbReference>
<keyword evidence="8" id="KW-0573">Peptidoglycan synthesis</keyword>
<evidence type="ECO:0000256" key="8">
    <source>
        <dbReference type="ARBA" id="ARBA00022984"/>
    </source>
</evidence>
<dbReference type="Proteomes" id="UP000287969">
    <property type="component" value="Chromosome"/>
</dbReference>
<dbReference type="InterPro" id="IPR016185">
    <property type="entry name" value="PreATP-grasp_dom_sf"/>
</dbReference>
<dbReference type="EMBL" id="CP035282">
    <property type="protein sequence ID" value="QAT60731.1"/>
    <property type="molecule type" value="Genomic_DNA"/>
</dbReference>
<dbReference type="PROSITE" id="PS00844">
    <property type="entry name" value="DALA_DALA_LIGASE_2"/>
    <property type="match status" value="1"/>
</dbReference>
<keyword evidence="3" id="KW-0963">Cytoplasm</keyword>
<reference evidence="13" key="1">
    <citation type="submission" date="2019-01" db="EMBL/GenBank/DDBJ databases">
        <title>Draft genomes of a novel of Sporanaerobacter strains.</title>
        <authorList>
            <person name="Ma S."/>
        </authorList>
    </citation>
    <scope>NUCLEOTIDE SEQUENCE [LARGE SCALE GENOMIC DNA]</scope>
    <source>
        <strain evidence="13">NJN-17</strain>
    </source>
</reference>
<keyword evidence="9" id="KW-0961">Cell wall biogenesis/degradation</keyword>
<accession>A0A410Q9R8</accession>
<dbReference type="InterPro" id="IPR011761">
    <property type="entry name" value="ATP-grasp"/>
</dbReference>
<dbReference type="GO" id="GO:0009252">
    <property type="term" value="P:peptidoglycan biosynthetic process"/>
    <property type="evidence" value="ECO:0007669"/>
    <property type="project" value="UniProtKB-KW"/>
</dbReference>
<keyword evidence="5 10" id="KW-0547">Nucleotide-binding</keyword>
<dbReference type="Gene3D" id="3.40.50.20">
    <property type="match status" value="1"/>
</dbReference>
<dbReference type="InterPro" id="IPR013815">
    <property type="entry name" value="ATP_grasp_subdomain_1"/>
</dbReference>
<dbReference type="SUPFAM" id="SSF52440">
    <property type="entry name" value="PreATP-grasp domain"/>
    <property type="match status" value="1"/>
</dbReference>
<comment type="subcellular location">
    <subcellularLocation>
        <location evidence="1">Cytoplasm</location>
    </subcellularLocation>
</comment>
<dbReference type="GO" id="GO:0005524">
    <property type="term" value="F:ATP binding"/>
    <property type="evidence" value="ECO:0007669"/>
    <property type="project" value="UniProtKB-UniRule"/>
</dbReference>
<feature type="domain" description="ATP-grasp" evidence="11">
    <location>
        <begin position="112"/>
        <end position="320"/>
    </location>
</feature>
<evidence type="ECO:0000256" key="2">
    <source>
        <dbReference type="ARBA" id="ARBA00010871"/>
    </source>
</evidence>
<dbReference type="GO" id="GO:0046872">
    <property type="term" value="F:metal ion binding"/>
    <property type="evidence" value="ECO:0007669"/>
    <property type="project" value="InterPro"/>
</dbReference>
<evidence type="ECO:0000256" key="3">
    <source>
        <dbReference type="ARBA" id="ARBA00022490"/>
    </source>
</evidence>
<keyword evidence="7" id="KW-0133">Cell shape</keyword>
<dbReference type="RefSeq" id="WP_128751987.1">
    <property type="nucleotide sequence ID" value="NZ_CP035282.1"/>
</dbReference>
<keyword evidence="6 10" id="KW-0067">ATP-binding</keyword>
<dbReference type="GO" id="GO:0005737">
    <property type="term" value="C:cytoplasm"/>
    <property type="evidence" value="ECO:0007669"/>
    <property type="project" value="UniProtKB-SubCell"/>
</dbReference>
<proteinExistence type="inferred from homology"/>
<dbReference type="KEGG" id="spoa:EQM13_03625"/>